<evidence type="ECO:0000313" key="1">
    <source>
        <dbReference type="EMBL" id="CBY15585.1"/>
    </source>
</evidence>
<proteinExistence type="predicted"/>
<dbReference type="Proteomes" id="UP000001307">
    <property type="component" value="Unassembled WGS sequence"/>
</dbReference>
<protein>
    <submittedName>
        <fullName evidence="1">Uncharacterized protein</fullName>
    </submittedName>
</protein>
<sequence>KFRNKPCSRQIELRLFDPAFLPLVAFQNVPGVVPLQFHHCIRDCKVLAANNPRIAALHRERASCRASRKYFVEIVIFFVCF</sequence>
<feature type="non-terminal residue" evidence="1">
    <location>
        <position position="1"/>
    </location>
</feature>
<evidence type="ECO:0000313" key="2">
    <source>
        <dbReference type="Proteomes" id="UP000001307"/>
    </source>
</evidence>
<gene>
    <name evidence="1" type="ORF">GSOID_T00013883001</name>
</gene>
<dbReference type="EMBL" id="FN653564">
    <property type="protein sequence ID" value="CBY15585.1"/>
    <property type="molecule type" value="Genomic_DNA"/>
</dbReference>
<organism evidence="1">
    <name type="scientific">Oikopleura dioica</name>
    <name type="common">Tunicate</name>
    <dbReference type="NCBI Taxonomy" id="34765"/>
    <lineage>
        <taxon>Eukaryota</taxon>
        <taxon>Metazoa</taxon>
        <taxon>Chordata</taxon>
        <taxon>Tunicata</taxon>
        <taxon>Appendicularia</taxon>
        <taxon>Copelata</taxon>
        <taxon>Oikopleuridae</taxon>
        <taxon>Oikopleura</taxon>
    </lineage>
</organism>
<dbReference type="InParanoid" id="E4Y138"/>
<keyword evidence="2" id="KW-1185">Reference proteome</keyword>
<name>E4Y138_OIKDI</name>
<dbReference type="AlphaFoldDB" id="E4Y138"/>
<reference evidence="1" key="1">
    <citation type="journal article" date="2010" name="Science">
        <title>Plasticity of animal genome architecture unmasked by rapid evolution of a pelagic tunicate.</title>
        <authorList>
            <person name="Denoeud F."/>
            <person name="Henriet S."/>
            <person name="Mungpakdee S."/>
            <person name="Aury J.M."/>
            <person name="Da Silva C."/>
            <person name="Brinkmann H."/>
            <person name="Mikhaleva J."/>
            <person name="Olsen L.C."/>
            <person name="Jubin C."/>
            <person name="Canestro C."/>
            <person name="Bouquet J.M."/>
            <person name="Danks G."/>
            <person name="Poulain J."/>
            <person name="Campsteijn C."/>
            <person name="Adamski M."/>
            <person name="Cross I."/>
            <person name="Yadetie F."/>
            <person name="Muffato M."/>
            <person name="Louis A."/>
            <person name="Butcher S."/>
            <person name="Tsagkogeorga G."/>
            <person name="Konrad A."/>
            <person name="Singh S."/>
            <person name="Jensen M.F."/>
            <person name="Cong E.H."/>
            <person name="Eikeseth-Otteraa H."/>
            <person name="Noel B."/>
            <person name="Anthouard V."/>
            <person name="Porcel B.M."/>
            <person name="Kachouri-Lafond R."/>
            <person name="Nishino A."/>
            <person name="Ugolini M."/>
            <person name="Chourrout P."/>
            <person name="Nishida H."/>
            <person name="Aasland R."/>
            <person name="Huzurbazar S."/>
            <person name="Westhof E."/>
            <person name="Delsuc F."/>
            <person name="Lehrach H."/>
            <person name="Reinhardt R."/>
            <person name="Weissenbach J."/>
            <person name="Roy S.W."/>
            <person name="Artiguenave F."/>
            <person name="Postlethwait J.H."/>
            <person name="Manak J.R."/>
            <person name="Thompson E.M."/>
            <person name="Jaillon O."/>
            <person name="Du Pasquier L."/>
            <person name="Boudinot P."/>
            <person name="Liberles D.A."/>
            <person name="Volff J.N."/>
            <person name="Philippe H."/>
            <person name="Lenhard B."/>
            <person name="Roest Crollius H."/>
            <person name="Wincker P."/>
            <person name="Chourrout D."/>
        </authorList>
    </citation>
    <scope>NUCLEOTIDE SEQUENCE [LARGE SCALE GENOMIC DNA]</scope>
</reference>
<accession>E4Y138</accession>